<gene>
    <name evidence="3" type="ORF">TCAL_15784</name>
</gene>
<evidence type="ECO:0000313" key="4">
    <source>
        <dbReference type="Proteomes" id="UP000318571"/>
    </source>
</evidence>
<evidence type="ECO:0000313" key="3">
    <source>
        <dbReference type="EMBL" id="TRY73302.1"/>
    </source>
</evidence>
<name>A0A553P6J9_TIGCA</name>
<feature type="compositionally biased region" description="Polar residues" evidence="1">
    <location>
        <begin position="91"/>
        <end position="100"/>
    </location>
</feature>
<keyword evidence="2" id="KW-0732">Signal</keyword>
<dbReference type="EMBL" id="VCGU01000007">
    <property type="protein sequence ID" value="TRY73302.1"/>
    <property type="molecule type" value="Genomic_DNA"/>
</dbReference>
<dbReference type="AlphaFoldDB" id="A0A553P6J9"/>
<dbReference type="OrthoDB" id="10605192at2759"/>
<dbReference type="Proteomes" id="UP000318571">
    <property type="component" value="Chromosome 3"/>
</dbReference>
<sequence length="359" mass="40371">MWHRVNVFFSLWVISAQAQLGEISVAPLGHRNIPTGAKTYKTEKAPTTPQVNPYLVNFSQISNLLQGVAPILIPDLQKSGGQPLSNVAGGTKSSPSSGQTKDPILKSSDEHLVTVDLCYYFGYDFQDSHVRCDTRWNPNSPGPIRDLYTAQIDYLNELTLVANQYLNRVDQDWSVKNDNFLLTWRGAWNRSDYFLNYPENSQQERQSIGGDIYVNRNYGCDVNIFMHFNTYEDCFSSTSTGQEHSGIASGAACESQFGNGYAKVVDQGYLDGYWVGPQILAHHILLLLTTDLYVNGYQDTYLTPEQLNQLPPLGQYPQNCPNPSSLLHSEIYSGQQWRGDCIGERLQTSRIPIRPCLHD</sequence>
<accession>A0A553P6J9</accession>
<organism evidence="3 4">
    <name type="scientific">Tigriopus californicus</name>
    <name type="common">Marine copepod</name>
    <dbReference type="NCBI Taxonomy" id="6832"/>
    <lineage>
        <taxon>Eukaryota</taxon>
        <taxon>Metazoa</taxon>
        <taxon>Ecdysozoa</taxon>
        <taxon>Arthropoda</taxon>
        <taxon>Crustacea</taxon>
        <taxon>Multicrustacea</taxon>
        <taxon>Hexanauplia</taxon>
        <taxon>Copepoda</taxon>
        <taxon>Harpacticoida</taxon>
        <taxon>Harpacticidae</taxon>
        <taxon>Tigriopus</taxon>
    </lineage>
</organism>
<protein>
    <submittedName>
        <fullName evidence="3">Uncharacterized protein</fullName>
    </submittedName>
</protein>
<evidence type="ECO:0000256" key="1">
    <source>
        <dbReference type="SAM" id="MobiDB-lite"/>
    </source>
</evidence>
<keyword evidence="4" id="KW-1185">Reference proteome</keyword>
<comment type="caution">
    <text evidence="3">The sequence shown here is derived from an EMBL/GenBank/DDBJ whole genome shotgun (WGS) entry which is preliminary data.</text>
</comment>
<proteinExistence type="predicted"/>
<evidence type="ECO:0000256" key="2">
    <source>
        <dbReference type="SAM" id="SignalP"/>
    </source>
</evidence>
<feature type="region of interest" description="Disordered" evidence="1">
    <location>
        <begin position="83"/>
        <end position="105"/>
    </location>
</feature>
<feature type="chain" id="PRO_5022133027" evidence="2">
    <location>
        <begin position="19"/>
        <end position="359"/>
    </location>
</feature>
<feature type="signal peptide" evidence="2">
    <location>
        <begin position="1"/>
        <end position="18"/>
    </location>
</feature>
<reference evidence="3 4" key="1">
    <citation type="journal article" date="2018" name="Nat. Ecol. Evol.">
        <title>Genomic signatures of mitonuclear coevolution across populations of Tigriopus californicus.</title>
        <authorList>
            <person name="Barreto F.S."/>
            <person name="Watson E.T."/>
            <person name="Lima T.G."/>
            <person name="Willett C.S."/>
            <person name="Edmands S."/>
            <person name="Li W."/>
            <person name="Burton R.S."/>
        </authorList>
    </citation>
    <scope>NUCLEOTIDE SEQUENCE [LARGE SCALE GENOMIC DNA]</scope>
    <source>
        <strain evidence="3 4">San Diego</strain>
    </source>
</reference>